<evidence type="ECO:0000313" key="2">
    <source>
        <dbReference type="EMBL" id="MBA8956999.1"/>
    </source>
</evidence>
<keyword evidence="1" id="KW-0472">Membrane</keyword>
<keyword evidence="3" id="KW-1185">Reference proteome</keyword>
<name>A0A7W3QRQ0_ACTNM</name>
<reference evidence="2 3" key="1">
    <citation type="submission" date="2020-08" db="EMBL/GenBank/DDBJ databases">
        <title>Genomic Encyclopedia of Type Strains, Phase IV (KMG-IV): sequencing the most valuable type-strain genomes for metagenomic binning, comparative biology and taxonomic classification.</title>
        <authorList>
            <person name="Goeker M."/>
        </authorList>
    </citation>
    <scope>NUCLEOTIDE SEQUENCE [LARGE SCALE GENOMIC DNA]</scope>
    <source>
        <strain evidence="2 3">DSM 44197</strain>
    </source>
</reference>
<feature type="transmembrane region" description="Helical" evidence="1">
    <location>
        <begin position="170"/>
        <end position="190"/>
    </location>
</feature>
<feature type="transmembrane region" description="Helical" evidence="1">
    <location>
        <begin position="132"/>
        <end position="150"/>
    </location>
</feature>
<proteinExistence type="predicted"/>
<dbReference type="Proteomes" id="UP000572680">
    <property type="component" value="Unassembled WGS sequence"/>
</dbReference>
<feature type="transmembrane region" description="Helical" evidence="1">
    <location>
        <begin position="92"/>
        <end position="112"/>
    </location>
</feature>
<comment type="caution">
    <text evidence="2">The sequence shown here is derived from an EMBL/GenBank/DDBJ whole genome shotgun (WGS) entry which is preliminary data.</text>
</comment>
<keyword evidence="1" id="KW-0812">Transmembrane</keyword>
<dbReference type="RefSeq" id="WP_182848862.1">
    <property type="nucleotide sequence ID" value="NZ_BAAALP010000017.1"/>
</dbReference>
<protein>
    <submittedName>
        <fullName evidence="2">MFS family permease</fullName>
    </submittedName>
</protein>
<evidence type="ECO:0000313" key="3">
    <source>
        <dbReference type="Proteomes" id="UP000572680"/>
    </source>
</evidence>
<feature type="transmembrane region" description="Helical" evidence="1">
    <location>
        <begin position="229"/>
        <end position="249"/>
    </location>
</feature>
<accession>A0A7W3QRQ0</accession>
<keyword evidence="1" id="KW-1133">Transmembrane helix</keyword>
<gene>
    <name evidence="2" type="ORF">HNR61_008689</name>
</gene>
<organism evidence="2 3">
    <name type="scientific">Actinomadura namibiensis</name>
    <dbReference type="NCBI Taxonomy" id="182080"/>
    <lineage>
        <taxon>Bacteria</taxon>
        <taxon>Bacillati</taxon>
        <taxon>Actinomycetota</taxon>
        <taxon>Actinomycetes</taxon>
        <taxon>Streptosporangiales</taxon>
        <taxon>Thermomonosporaceae</taxon>
        <taxon>Actinomadura</taxon>
    </lineage>
</organism>
<evidence type="ECO:0000256" key="1">
    <source>
        <dbReference type="SAM" id="Phobius"/>
    </source>
</evidence>
<sequence length="261" mass="27796">MVPDRRPEHLERRAGPEHELTTGFGVGVGGVPIPAPGVVPGQAPRSPRSRRPGTWTLLYGAAMVAAGMALGIAISFGWVGPAARWAGWFLDFYAGVFALVALSLAVMIGLLATDRTLLRPRHRVHAQAVHRAFAFVAVAMLLVHVAAKLLRDRVGPLETLVPFAGDHLTTYGAGTAACYLMIVAVGAGIARGRFALTAHPRMWRILHLSAYAAWPLGVAHGLTSGRTPAAWVTTGYLTCLIGVALALAARPFLTRRARREP</sequence>
<feature type="transmembrane region" description="Helical" evidence="1">
    <location>
        <begin position="202"/>
        <end position="223"/>
    </location>
</feature>
<dbReference type="EMBL" id="JACJIA010000019">
    <property type="protein sequence ID" value="MBA8956999.1"/>
    <property type="molecule type" value="Genomic_DNA"/>
</dbReference>
<dbReference type="AlphaFoldDB" id="A0A7W3QRQ0"/>
<feature type="transmembrane region" description="Helical" evidence="1">
    <location>
        <begin position="55"/>
        <end position="80"/>
    </location>
</feature>